<name>A0ABY2IMR0_9MICO</name>
<evidence type="ECO:0000313" key="9">
    <source>
        <dbReference type="EMBL" id="TFC20540.1"/>
    </source>
</evidence>
<keyword evidence="6" id="KW-0418">Kinase</keyword>
<evidence type="ECO:0000259" key="8">
    <source>
        <dbReference type="PROSITE" id="PS51100"/>
    </source>
</evidence>
<keyword evidence="3 9" id="KW-0762">Sugar transport</keyword>
<keyword evidence="10" id="KW-1185">Reference proteome</keyword>
<evidence type="ECO:0000256" key="6">
    <source>
        <dbReference type="ARBA" id="ARBA00022777"/>
    </source>
</evidence>
<dbReference type="EMBL" id="SOFS01000019">
    <property type="protein sequence ID" value="TFC20540.1"/>
    <property type="molecule type" value="Genomic_DNA"/>
</dbReference>
<feature type="domain" description="PTS EIIB type-3" evidence="8">
    <location>
        <begin position="4"/>
        <end position="109"/>
    </location>
</feature>
<reference evidence="9 10" key="1">
    <citation type="submission" date="2019-03" db="EMBL/GenBank/DDBJ databases">
        <title>Genomics of glacier-inhabiting Cryobacterium strains.</title>
        <authorList>
            <person name="Liu Q."/>
            <person name="Xin Y.-H."/>
        </authorList>
    </citation>
    <scope>NUCLEOTIDE SEQUENCE [LARGE SCALE GENOMIC DNA]</scope>
    <source>
        <strain evidence="9 10">MDB1-5</strain>
    </source>
</reference>
<evidence type="ECO:0000313" key="10">
    <source>
        <dbReference type="Proteomes" id="UP000297604"/>
    </source>
</evidence>
<keyword evidence="1" id="KW-0813">Transport</keyword>
<sequence>MSRSMRILVVCGAGASSAFVAHRIRHTGEARGLELTVHAGSESDLPGSLDPIDVLLVGPYLAPRYEKIRAEAIKRGVGVALLPDTVFASQNGDEALDLAIYAFKSRGWAELRA</sequence>
<keyword evidence="2" id="KW-0597">Phosphoprotein</keyword>
<comment type="caution">
    <text evidence="9">The sequence shown here is derived from an EMBL/GenBank/DDBJ whole genome shotgun (WGS) entry which is preliminary data.</text>
</comment>
<dbReference type="Gene3D" id="3.40.50.2300">
    <property type="match status" value="1"/>
</dbReference>
<dbReference type="InterPro" id="IPR051819">
    <property type="entry name" value="PTS_sugar-specific_EIIB"/>
</dbReference>
<dbReference type="Proteomes" id="UP000297604">
    <property type="component" value="Unassembled WGS sequence"/>
</dbReference>
<feature type="modified residue" description="Phosphocysteine; by EIIA" evidence="7">
    <location>
        <position position="11"/>
    </location>
</feature>
<organism evidence="9 10">
    <name type="scientific">Cryobacterium glucosi</name>
    <dbReference type="NCBI Taxonomy" id="1259175"/>
    <lineage>
        <taxon>Bacteria</taxon>
        <taxon>Bacillati</taxon>
        <taxon>Actinomycetota</taxon>
        <taxon>Actinomycetes</taxon>
        <taxon>Micrococcales</taxon>
        <taxon>Microbacteriaceae</taxon>
        <taxon>Cryobacterium</taxon>
    </lineage>
</organism>
<gene>
    <name evidence="9" type="ORF">E3O46_10050</name>
</gene>
<evidence type="ECO:0000256" key="3">
    <source>
        <dbReference type="ARBA" id="ARBA00022597"/>
    </source>
</evidence>
<evidence type="ECO:0000256" key="7">
    <source>
        <dbReference type="PROSITE-ProRule" id="PRU00423"/>
    </source>
</evidence>
<evidence type="ECO:0000256" key="1">
    <source>
        <dbReference type="ARBA" id="ARBA00022448"/>
    </source>
</evidence>
<proteinExistence type="predicted"/>
<dbReference type="PANTHER" id="PTHR34581">
    <property type="entry name" value="PTS SYSTEM N,N'-DIACETYLCHITOBIOSE-SPECIFIC EIIB COMPONENT"/>
    <property type="match status" value="1"/>
</dbReference>
<dbReference type="InterPro" id="IPR003501">
    <property type="entry name" value="PTS_EIIB_2/3"/>
</dbReference>
<dbReference type="SUPFAM" id="SSF52794">
    <property type="entry name" value="PTS system IIB component-like"/>
    <property type="match status" value="1"/>
</dbReference>
<dbReference type="InterPro" id="IPR013012">
    <property type="entry name" value="PTS_EIIB_3"/>
</dbReference>
<keyword evidence="4" id="KW-0808">Transferase</keyword>
<evidence type="ECO:0000256" key="2">
    <source>
        <dbReference type="ARBA" id="ARBA00022553"/>
    </source>
</evidence>
<dbReference type="Pfam" id="PF02302">
    <property type="entry name" value="PTS_IIB"/>
    <property type="match status" value="1"/>
</dbReference>
<dbReference type="InterPro" id="IPR036095">
    <property type="entry name" value="PTS_EIIB-like_sf"/>
</dbReference>
<dbReference type="PANTHER" id="PTHR34581:SF2">
    <property type="entry name" value="PTS SYSTEM N,N'-DIACETYLCHITOBIOSE-SPECIFIC EIIB COMPONENT"/>
    <property type="match status" value="1"/>
</dbReference>
<evidence type="ECO:0000256" key="4">
    <source>
        <dbReference type="ARBA" id="ARBA00022679"/>
    </source>
</evidence>
<evidence type="ECO:0000256" key="5">
    <source>
        <dbReference type="ARBA" id="ARBA00022683"/>
    </source>
</evidence>
<dbReference type="PROSITE" id="PS51100">
    <property type="entry name" value="PTS_EIIB_TYPE_3"/>
    <property type="match status" value="1"/>
</dbReference>
<protein>
    <submittedName>
        <fullName evidence="9">PTS sugar transporter</fullName>
    </submittedName>
</protein>
<keyword evidence="5" id="KW-0598">Phosphotransferase system</keyword>
<accession>A0ABY2IMR0</accession>